<reference evidence="3 4" key="1">
    <citation type="submission" date="2018-05" db="EMBL/GenBank/DDBJ databases">
        <title>Acuticoccus sediminis sp. nov., isolated from deep-sea sediment of Indian Ocean.</title>
        <authorList>
            <person name="Liu X."/>
            <person name="Lai Q."/>
            <person name="Du Y."/>
            <person name="Sun F."/>
            <person name="Zhang X."/>
            <person name="Wang S."/>
            <person name="Shao Z."/>
        </authorList>
    </citation>
    <scope>NUCLEOTIDE SEQUENCE [LARGE SCALE GENOMIC DNA]</scope>
    <source>
        <strain evidence="3 4">PTG4-2</strain>
    </source>
</reference>
<dbReference type="Pfam" id="PF13432">
    <property type="entry name" value="TPR_16"/>
    <property type="match status" value="1"/>
</dbReference>
<protein>
    <recommendedName>
        <fullName evidence="5">Tetratricopeptide repeat protein</fullName>
    </recommendedName>
</protein>
<dbReference type="AlphaFoldDB" id="A0A8B2NWD1"/>
<dbReference type="PANTHER" id="PTHR12788">
    <property type="entry name" value="PROTEIN-TYROSINE SULFOTRANSFERASE 2"/>
    <property type="match status" value="1"/>
</dbReference>
<dbReference type="PANTHER" id="PTHR12788:SF10">
    <property type="entry name" value="PROTEIN-TYROSINE SULFOTRANSFERASE"/>
    <property type="match status" value="1"/>
</dbReference>
<sequence>MSLDRTLSKARRLAKTGDYLAAHALYRDVLARHSTNARAREGLRALAEPAPLDAEGERKAVAAALSRIAGLTASGHLAEALRLAEPLARRHPGEVRVQYALGAILSALGRWEPAAAAFAAAVGRQPTFIPALAKLAAALTRLRRHEEAVICYRQVVGFDPQDADAQRNLGNALSAARRHEEALAAFDAVVALRPGDAEALRQRGVARGQVGRYADAIADFDAAVAIAPGDTALQVERGNILRDVRRHDEALDAYAAAVAHGSRAHLAYNAMGVALGDLGRTEDAVAAFHSAIALKPRYVQAHANLATWTRYDRDHPHIDEMTALLALEDDPVGRMYLDFALGKAFDDTGDTDRAFAHFTAGNRARRARAPYDRASMAATFATIRAVFDRGPLPAWSGPTDDGPLPVFVVGMPRSGSSLTEQILCAHSGVDGVGEADAFPRAVRPLLDAVKAGTVGQGVLGEVRARYRRAIGEYRTGAPVIVDKYLANTRWLGFIAAVFPEAPVIAMSRDPAATCWSIYRKLFASSGNNYAYDLADLAHYHRLDTAMLERWRALLPGLVLDVGYERLTREPEASTRELLGHCGLAYEPRCLEFHTLERAVSTASAGQVRRRIYTGSSDDWRRYEAHLGPLIDALRA</sequence>
<dbReference type="Proteomes" id="UP000249590">
    <property type="component" value="Unassembled WGS sequence"/>
</dbReference>
<evidence type="ECO:0000256" key="2">
    <source>
        <dbReference type="PROSITE-ProRule" id="PRU00339"/>
    </source>
</evidence>
<comment type="caution">
    <text evidence="3">The sequence shown here is derived from an EMBL/GenBank/DDBJ whole genome shotgun (WGS) entry which is preliminary data.</text>
</comment>
<dbReference type="SMART" id="SM00028">
    <property type="entry name" value="TPR"/>
    <property type="match status" value="6"/>
</dbReference>
<dbReference type="SUPFAM" id="SSF52540">
    <property type="entry name" value="P-loop containing nucleoside triphosphate hydrolases"/>
    <property type="match status" value="1"/>
</dbReference>
<dbReference type="GO" id="GO:0008476">
    <property type="term" value="F:protein-tyrosine sulfotransferase activity"/>
    <property type="evidence" value="ECO:0007669"/>
    <property type="project" value="InterPro"/>
</dbReference>
<dbReference type="Pfam" id="PF13371">
    <property type="entry name" value="TPR_9"/>
    <property type="match status" value="1"/>
</dbReference>
<evidence type="ECO:0000313" key="4">
    <source>
        <dbReference type="Proteomes" id="UP000249590"/>
    </source>
</evidence>
<feature type="repeat" description="TPR" evidence="2">
    <location>
        <begin position="163"/>
        <end position="196"/>
    </location>
</feature>
<dbReference type="InterPro" id="IPR019734">
    <property type="entry name" value="TPR_rpt"/>
</dbReference>
<dbReference type="InterPro" id="IPR026634">
    <property type="entry name" value="TPST-like"/>
</dbReference>
<evidence type="ECO:0000256" key="1">
    <source>
        <dbReference type="ARBA" id="ARBA00022679"/>
    </source>
</evidence>
<gene>
    <name evidence="3" type="ORF">DLJ53_09715</name>
</gene>
<feature type="repeat" description="TPR" evidence="2">
    <location>
        <begin position="129"/>
        <end position="162"/>
    </location>
</feature>
<dbReference type="Gene3D" id="1.25.40.10">
    <property type="entry name" value="Tetratricopeptide repeat domain"/>
    <property type="match status" value="3"/>
</dbReference>
<keyword evidence="4" id="KW-1185">Reference proteome</keyword>
<keyword evidence="1" id="KW-0808">Transferase</keyword>
<evidence type="ECO:0000313" key="3">
    <source>
        <dbReference type="EMBL" id="RAI01682.1"/>
    </source>
</evidence>
<feature type="repeat" description="TPR" evidence="2">
    <location>
        <begin position="265"/>
        <end position="298"/>
    </location>
</feature>
<dbReference type="Pfam" id="PF14559">
    <property type="entry name" value="TPR_19"/>
    <property type="match status" value="1"/>
</dbReference>
<dbReference type="InterPro" id="IPR027417">
    <property type="entry name" value="P-loop_NTPase"/>
</dbReference>
<dbReference type="SUPFAM" id="SSF48452">
    <property type="entry name" value="TPR-like"/>
    <property type="match status" value="1"/>
</dbReference>
<dbReference type="Gene3D" id="3.40.50.300">
    <property type="entry name" value="P-loop containing nucleotide triphosphate hydrolases"/>
    <property type="match status" value="1"/>
</dbReference>
<evidence type="ECO:0008006" key="5">
    <source>
        <dbReference type="Google" id="ProtNLM"/>
    </source>
</evidence>
<keyword evidence="2" id="KW-0802">TPR repeat</keyword>
<proteinExistence type="predicted"/>
<feature type="repeat" description="TPR" evidence="2">
    <location>
        <begin position="197"/>
        <end position="230"/>
    </location>
</feature>
<accession>A0A8B2NWD1</accession>
<organism evidence="3 4">
    <name type="scientific">Acuticoccus sediminis</name>
    <dbReference type="NCBI Taxonomy" id="2184697"/>
    <lineage>
        <taxon>Bacteria</taxon>
        <taxon>Pseudomonadati</taxon>
        <taxon>Pseudomonadota</taxon>
        <taxon>Alphaproteobacteria</taxon>
        <taxon>Hyphomicrobiales</taxon>
        <taxon>Amorphaceae</taxon>
        <taxon>Acuticoccus</taxon>
    </lineage>
</organism>
<dbReference type="EMBL" id="QHHQ01000002">
    <property type="protein sequence ID" value="RAI01682.1"/>
    <property type="molecule type" value="Genomic_DNA"/>
</dbReference>
<dbReference type="InterPro" id="IPR011990">
    <property type="entry name" value="TPR-like_helical_dom_sf"/>
</dbReference>
<name>A0A8B2NWD1_9HYPH</name>
<dbReference type="PROSITE" id="PS50005">
    <property type="entry name" value="TPR"/>
    <property type="match status" value="4"/>
</dbReference>
<dbReference type="Pfam" id="PF13469">
    <property type="entry name" value="Sulfotransfer_3"/>
    <property type="match status" value="1"/>
</dbReference>